<dbReference type="Proteomes" id="UP000075349">
    <property type="component" value="Unassembled WGS sequence"/>
</dbReference>
<evidence type="ECO:0000313" key="2">
    <source>
        <dbReference type="Proteomes" id="UP000075349"/>
    </source>
</evidence>
<name>A0A151JE55_9VIBR</name>
<dbReference type="AlphaFoldDB" id="A0A151JE55"/>
<organism evidence="1 2">
    <name type="scientific">Vibrio cidicii</name>
    <dbReference type="NCBI Taxonomy" id="1763883"/>
    <lineage>
        <taxon>Bacteria</taxon>
        <taxon>Pseudomonadati</taxon>
        <taxon>Pseudomonadota</taxon>
        <taxon>Gammaproteobacteria</taxon>
        <taxon>Vibrionales</taxon>
        <taxon>Vibrionaceae</taxon>
        <taxon>Vibrio</taxon>
    </lineage>
</organism>
<evidence type="ECO:0000313" key="1">
    <source>
        <dbReference type="EMBL" id="KYN24041.1"/>
    </source>
</evidence>
<gene>
    <name evidence="1" type="ORF">AUQ44_19865</name>
</gene>
<protein>
    <submittedName>
        <fullName evidence="1">Uncharacterized protein</fullName>
    </submittedName>
</protein>
<proteinExistence type="predicted"/>
<reference evidence="2" key="1">
    <citation type="submission" date="2015-12" db="EMBL/GenBank/DDBJ databases">
        <authorList>
            <person name="Tarr C.L."/>
            <person name="Gladney L.M."/>
        </authorList>
    </citation>
    <scope>NUCLEOTIDE SEQUENCE [LARGE SCALE GENOMIC DNA]</scope>
    <source>
        <strain evidence="2">2756-81</strain>
    </source>
</reference>
<sequence>MSEGLVTFFKYKSLGFARRGDDYFEPLSMDVMLDSLHKWFQDRISLEDTLLWDDQTVGYGNRKKVYLKAIERDEGTGDYMLILWRAIGQGNGVYGIKADAGLKDNNLYNADDNVGEDRVIWGEAAYYWFVPSLDIFASIRFPNSVSDTEIMNRFMRDYVELHSDFRQRKVIEKERKGGKGKYLSISFAPTKQGEKGNLWFQAYSEQFKKPTTEADLEGLTGEITHFVKRDVISAQVVQQSGWTNLFKGLPFVSSQVTRANRRVEVNIEAKPTVKELKDLIELYEREYAGGDEWRNIGFKKENSGVVWLDNFVVKSILPVNDLAGGGRDDTGHYTTERLFKAMEFKRGKLLSAFIEEEQEEAVGQ</sequence>
<dbReference type="EMBL" id="LOMK01000002">
    <property type="protein sequence ID" value="KYN24041.1"/>
    <property type="molecule type" value="Genomic_DNA"/>
</dbReference>
<accession>A0A151JE55</accession>
<comment type="caution">
    <text evidence="1">The sequence shown here is derived from an EMBL/GenBank/DDBJ whole genome shotgun (WGS) entry which is preliminary data.</text>
</comment>